<dbReference type="InterPro" id="IPR002792">
    <property type="entry name" value="TRAM_dom"/>
</dbReference>
<dbReference type="HAMAP" id="MF_01865">
    <property type="entry name" value="MTTase_RimO"/>
    <property type="match status" value="1"/>
</dbReference>
<dbReference type="GO" id="GO:0006400">
    <property type="term" value="P:tRNA modification"/>
    <property type="evidence" value="ECO:0007669"/>
    <property type="project" value="InterPro"/>
</dbReference>
<dbReference type="RefSeq" id="WP_085442457.1">
    <property type="nucleotide sequence ID" value="NZ_LVJN01000019.1"/>
</dbReference>
<reference evidence="12 13" key="1">
    <citation type="journal article" date="2016" name="BMC Genomics">
        <title>Combined genomic and structural analyses of a cultured magnetotactic bacterium reveals its niche adaptation to a dynamic environment.</title>
        <authorList>
            <person name="Araujo A.C."/>
            <person name="Morillo V."/>
            <person name="Cypriano J."/>
            <person name="Teixeira L.C."/>
            <person name="Leao P."/>
            <person name="Lyra S."/>
            <person name="Almeida L.G."/>
            <person name="Bazylinski D.A."/>
            <person name="Vasconcellos A.T."/>
            <person name="Abreu F."/>
            <person name="Lins U."/>
        </authorList>
    </citation>
    <scope>NUCLEOTIDE SEQUENCE [LARGE SCALE GENOMIC DNA]</scope>
    <source>
        <strain evidence="12 13">IT-1</strain>
    </source>
</reference>
<comment type="function">
    <text evidence="8">Catalyzes the methylthiolation of an aspartic acid residue of ribosomal protein uS12.</text>
</comment>
<feature type="binding site" evidence="8">
    <location>
        <position position="12"/>
    </location>
    <ligand>
        <name>[4Fe-4S] cluster</name>
        <dbReference type="ChEBI" id="CHEBI:49883"/>
        <label>1</label>
    </ligand>
</feature>
<dbReference type="InterPro" id="IPR020612">
    <property type="entry name" value="Methylthiotransferase_CS"/>
</dbReference>
<dbReference type="Pfam" id="PF04055">
    <property type="entry name" value="Radical_SAM"/>
    <property type="match status" value="1"/>
</dbReference>
<evidence type="ECO:0000259" key="10">
    <source>
        <dbReference type="PROSITE" id="PS51449"/>
    </source>
</evidence>
<dbReference type="InterPro" id="IPR023404">
    <property type="entry name" value="rSAM_horseshoe"/>
</dbReference>
<dbReference type="InterPro" id="IPR005839">
    <property type="entry name" value="Methylthiotransferase"/>
</dbReference>
<feature type="binding site" evidence="8">
    <location>
        <position position="160"/>
    </location>
    <ligand>
        <name>[4Fe-4S] cluster</name>
        <dbReference type="ChEBI" id="CHEBI:49883"/>
        <label>2</label>
        <note>4Fe-4S-S-AdoMet</note>
    </ligand>
</feature>
<dbReference type="PANTHER" id="PTHR43837:SF1">
    <property type="entry name" value="RIBOSOMAL PROTEIN US12 METHYLTHIOTRANSFERASE RIMO"/>
    <property type="match status" value="1"/>
</dbReference>
<keyword evidence="6 8" id="KW-0408">Iron</keyword>
<dbReference type="Proteomes" id="UP000194003">
    <property type="component" value="Unassembled WGS sequence"/>
</dbReference>
<name>A0A1Y2K537_9PROT</name>
<dbReference type="Gene3D" id="3.40.50.12160">
    <property type="entry name" value="Methylthiotransferase, N-terminal domain"/>
    <property type="match status" value="1"/>
</dbReference>
<dbReference type="GO" id="GO:0005829">
    <property type="term" value="C:cytosol"/>
    <property type="evidence" value="ECO:0007669"/>
    <property type="project" value="TreeGrafter"/>
</dbReference>
<dbReference type="FunFam" id="3.80.30.20:FF:000001">
    <property type="entry name" value="tRNA-2-methylthio-N(6)-dimethylallyladenosine synthase 2"/>
    <property type="match status" value="1"/>
</dbReference>
<evidence type="ECO:0000313" key="12">
    <source>
        <dbReference type="EMBL" id="OSM04369.1"/>
    </source>
</evidence>
<dbReference type="PROSITE" id="PS51918">
    <property type="entry name" value="RADICAL_SAM"/>
    <property type="match status" value="1"/>
</dbReference>
<dbReference type="EC" id="2.8.4.4" evidence="8"/>
<keyword evidence="5 8" id="KW-0479">Metal-binding</keyword>
<dbReference type="NCBIfam" id="TIGR01125">
    <property type="entry name" value="30S ribosomal protein S12 methylthiotransferase RimO"/>
    <property type="match status" value="1"/>
</dbReference>
<keyword evidence="13" id="KW-1185">Reference proteome</keyword>
<dbReference type="STRING" id="1434232.MAIT1_04268"/>
<proteinExistence type="inferred from homology"/>
<dbReference type="Pfam" id="PF00919">
    <property type="entry name" value="UPF0004"/>
    <property type="match status" value="1"/>
</dbReference>
<feature type="binding site" evidence="8">
    <location>
        <position position="82"/>
    </location>
    <ligand>
        <name>[4Fe-4S] cluster</name>
        <dbReference type="ChEBI" id="CHEBI:49883"/>
        <label>1</label>
    </ligand>
</feature>
<feature type="domain" description="MTTase N-terminal" evidence="10">
    <location>
        <begin position="3"/>
        <end position="119"/>
    </location>
</feature>
<gene>
    <name evidence="8" type="primary">rimO</name>
    <name evidence="12" type="ORF">MAIT1_04268</name>
</gene>
<dbReference type="OrthoDB" id="9805215at2"/>
<dbReference type="CDD" id="cd01335">
    <property type="entry name" value="Radical_SAM"/>
    <property type="match status" value="1"/>
</dbReference>
<feature type="binding site" evidence="8">
    <location>
        <position position="156"/>
    </location>
    <ligand>
        <name>[4Fe-4S] cluster</name>
        <dbReference type="ChEBI" id="CHEBI:49883"/>
        <label>2</label>
        <note>4Fe-4S-S-AdoMet</note>
    </ligand>
</feature>
<dbReference type="GO" id="GO:0051539">
    <property type="term" value="F:4 iron, 4 sulfur cluster binding"/>
    <property type="evidence" value="ECO:0007669"/>
    <property type="project" value="UniProtKB-UniRule"/>
</dbReference>
<dbReference type="PROSITE" id="PS51449">
    <property type="entry name" value="MTTASE_N"/>
    <property type="match status" value="1"/>
</dbReference>
<dbReference type="InterPro" id="IPR038135">
    <property type="entry name" value="Methylthiotransferase_N_sf"/>
</dbReference>
<accession>A0A1Y2K537</accession>
<keyword evidence="1 8" id="KW-0004">4Fe-4S</keyword>
<keyword evidence="7 8" id="KW-0411">Iron-sulfur</keyword>
<keyword evidence="3 8" id="KW-0808">Transferase</keyword>
<dbReference type="GO" id="GO:0046872">
    <property type="term" value="F:metal ion binding"/>
    <property type="evidence" value="ECO:0007669"/>
    <property type="project" value="UniProtKB-KW"/>
</dbReference>
<evidence type="ECO:0000256" key="7">
    <source>
        <dbReference type="ARBA" id="ARBA00023014"/>
    </source>
</evidence>
<dbReference type="SFLD" id="SFLDG01082">
    <property type="entry name" value="B12-binding_domain_containing"/>
    <property type="match status" value="1"/>
</dbReference>
<evidence type="ECO:0000259" key="9">
    <source>
        <dbReference type="PROSITE" id="PS50926"/>
    </source>
</evidence>
<evidence type="ECO:0000256" key="2">
    <source>
        <dbReference type="ARBA" id="ARBA00022490"/>
    </source>
</evidence>
<keyword evidence="2 8" id="KW-0963">Cytoplasm</keyword>
<organism evidence="12 13">
    <name type="scientific">Magnetofaba australis IT-1</name>
    <dbReference type="NCBI Taxonomy" id="1434232"/>
    <lineage>
        <taxon>Bacteria</taxon>
        <taxon>Pseudomonadati</taxon>
        <taxon>Pseudomonadota</taxon>
        <taxon>Magnetococcia</taxon>
        <taxon>Magnetococcales</taxon>
        <taxon>Magnetococcaceae</taxon>
        <taxon>Magnetofaba</taxon>
    </lineage>
</organism>
<feature type="binding site" evidence="8">
    <location>
        <position position="163"/>
    </location>
    <ligand>
        <name>[4Fe-4S] cluster</name>
        <dbReference type="ChEBI" id="CHEBI:49883"/>
        <label>2</label>
        <note>4Fe-4S-S-AdoMet</note>
    </ligand>
</feature>
<dbReference type="Gene3D" id="3.80.30.20">
    <property type="entry name" value="tm_1862 like domain"/>
    <property type="match status" value="1"/>
</dbReference>
<dbReference type="SFLD" id="SFLDS00029">
    <property type="entry name" value="Radical_SAM"/>
    <property type="match status" value="1"/>
</dbReference>
<dbReference type="EMBL" id="LVJN01000019">
    <property type="protein sequence ID" value="OSM04369.1"/>
    <property type="molecule type" value="Genomic_DNA"/>
</dbReference>
<feature type="binding site" evidence="8">
    <location>
        <position position="48"/>
    </location>
    <ligand>
        <name>[4Fe-4S] cluster</name>
        <dbReference type="ChEBI" id="CHEBI:49883"/>
        <label>1</label>
    </ligand>
</feature>
<dbReference type="InterPro" id="IPR012340">
    <property type="entry name" value="NA-bd_OB-fold"/>
</dbReference>
<dbReference type="PROSITE" id="PS01278">
    <property type="entry name" value="MTTASE_RADICAL"/>
    <property type="match status" value="1"/>
</dbReference>
<dbReference type="SMART" id="SM00729">
    <property type="entry name" value="Elp3"/>
    <property type="match status" value="1"/>
</dbReference>
<evidence type="ECO:0000256" key="6">
    <source>
        <dbReference type="ARBA" id="ARBA00023004"/>
    </source>
</evidence>
<dbReference type="SFLD" id="SFLDG01061">
    <property type="entry name" value="methylthiotransferase"/>
    <property type="match status" value="1"/>
</dbReference>
<dbReference type="AlphaFoldDB" id="A0A1Y2K537"/>
<evidence type="ECO:0000256" key="5">
    <source>
        <dbReference type="ARBA" id="ARBA00022723"/>
    </source>
</evidence>
<dbReference type="InterPro" id="IPR013848">
    <property type="entry name" value="Methylthiotransferase_N"/>
</dbReference>
<dbReference type="Pfam" id="PF18693">
    <property type="entry name" value="TRAM_2"/>
    <property type="match status" value="1"/>
</dbReference>
<dbReference type="InterPro" id="IPR006638">
    <property type="entry name" value="Elp3/MiaA/NifB-like_rSAM"/>
</dbReference>
<dbReference type="Gene3D" id="2.40.50.140">
    <property type="entry name" value="Nucleic acid-binding proteins"/>
    <property type="match status" value="1"/>
</dbReference>
<protein>
    <recommendedName>
        <fullName evidence="8">Ribosomal protein uS12 methylthiotransferase RimO</fullName>
        <shortName evidence="8">uS12 MTTase</shortName>
        <shortName evidence="8">uS12 methylthiotransferase</shortName>
        <ecNumber evidence="8">2.8.4.4</ecNumber>
    </recommendedName>
    <alternativeName>
        <fullName evidence="8">Ribosomal protein uS12 (aspartate-C(3))-methylthiotransferase</fullName>
    </alternativeName>
    <alternativeName>
        <fullName evidence="8">Ribosome maturation factor RimO</fullName>
    </alternativeName>
</protein>
<keyword evidence="4 8" id="KW-0949">S-adenosyl-L-methionine</keyword>
<dbReference type="InterPro" id="IPR007197">
    <property type="entry name" value="rSAM"/>
</dbReference>
<dbReference type="PANTHER" id="PTHR43837">
    <property type="entry name" value="RIBOSOMAL PROTEIN S12 METHYLTHIOTRANSFERASE RIMO"/>
    <property type="match status" value="1"/>
</dbReference>
<dbReference type="InterPro" id="IPR058240">
    <property type="entry name" value="rSAM_sf"/>
</dbReference>
<dbReference type="GO" id="GO:0103039">
    <property type="term" value="F:protein methylthiotransferase activity"/>
    <property type="evidence" value="ECO:0007669"/>
    <property type="project" value="UniProtKB-EC"/>
</dbReference>
<comment type="cofactor">
    <cofactor evidence="8">
        <name>[4Fe-4S] cluster</name>
        <dbReference type="ChEBI" id="CHEBI:49883"/>
    </cofactor>
    <text evidence="8">Binds 2 [4Fe-4S] clusters. One cluster is coordinated with 3 cysteines and an exchangeable S-adenosyl-L-methionine.</text>
</comment>
<feature type="domain" description="Radical SAM core" evidence="11">
    <location>
        <begin position="142"/>
        <end position="372"/>
    </location>
</feature>
<evidence type="ECO:0000256" key="1">
    <source>
        <dbReference type="ARBA" id="ARBA00022485"/>
    </source>
</evidence>
<evidence type="ECO:0000313" key="13">
    <source>
        <dbReference type="Proteomes" id="UP000194003"/>
    </source>
</evidence>
<evidence type="ECO:0000256" key="8">
    <source>
        <dbReference type="HAMAP-Rule" id="MF_01865"/>
    </source>
</evidence>
<dbReference type="InterPro" id="IPR005840">
    <property type="entry name" value="Ribosomal_uS12_MeSTrfase_RimO"/>
</dbReference>
<evidence type="ECO:0000259" key="11">
    <source>
        <dbReference type="PROSITE" id="PS51918"/>
    </source>
</evidence>
<comment type="catalytic activity">
    <reaction evidence="8">
        <text>L-aspartate(89)-[ribosomal protein uS12]-hydrogen + (sulfur carrier)-SH + AH2 + 2 S-adenosyl-L-methionine = 3-methylsulfanyl-L-aspartate(89)-[ribosomal protein uS12]-hydrogen + (sulfur carrier)-H + 5'-deoxyadenosine + L-methionine + A + S-adenosyl-L-homocysteine + 2 H(+)</text>
        <dbReference type="Rhea" id="RHEA:37087"/>
        <dbReference type="Rhea" id="RHEA-COMP:10460"/>
        <dbReference type="Rhea" id="RHEA-COMP:10461"/>
        <dbReference type="Rhea" id="RHEA-COMP:14737"/>
        <dbReference type="Rhea" id="RHEA-COMP:14739"/>
        <dbReference type="ChEBI" id="CHEBI:13193"/>
        <dbReference type="ChEBI" id="CHEBI:15378"/>
        <dbReference type="ChEBI" id="CHEBI:17319"/>
        <dbReference type="ChEBI" id="CHEBI:17499"/>
        <dbReference type="ChEBI" id="CHEBI:29917"/>
        <dbReference type="ChEBI" id="CHEBI:29961"/>
        <dbReference type="ChEBI" id="CHEBI:57844"/>
        <dbReference type="ChEBI" id="CHEBI:57856"/>
        <dbReference type="ChEBI" id="CHEBI:59789"/>
        <dbReference type="ChEBI" id="CHEBI:64428"/>
        <dbReference type="ChEBI" id="CHEBI:73599"/>
        <dbReference type="EC" id="2.8.4.4"/>
    </reaction>
</comment>
<comment type="caution">
    <text evidence="12">The sequence shown here is derived from an EMBL/GenBank/DDBJ whole genome shotgun (WGS) entry which is preliminary data.</text>
</comment>
<evidence type="ECO:0000256" key="3">
    <source>
        <dbReference type="ARBA" id="ARBA00022679"/>
    </source>
</evidence>
<dbReference type="GO" id="GO:0035599">
    <property type="term" value="F:aspartic acid methylthiotransferase activity"/>
    <property type="evidence" value="ECO:0007669"/>
    <property type="project" value="TreeGrafter"/>
</dbReference>
<dbReference type="NCBIfam" id="TIGR00089">
    <property type="entry name" value="MiaB/RimO family radical SAM methylthiotransferase"/>
    <property type="match status" value="1"/>
</dbReference>
<comment type="subcellular location">
    <subcellularLocation>
        <location evidence="8">Cytoplasm</location>
    </subcellularLocation>
</comment>
<feature type="domain" description="TRAM" evidence="9">
    <location>
        <begin position="375"/>
        <end position="443"/>
    </location>
</feature>
<dbReference type="PROSITE" id="PS50926">
    <property type="entry name" value="TRAM"/>
    <property type="match status" value="1"/>
</dbReference>
<dbReference type="SUPFAM" id="SSF102114">
    <property type="entry name" value="Radical SAM enzymes"/>
    <property type="match status" value="1"/>
</dbReference>
<evidence type="ECO:0000256" key="4">
    <source>
        <dbReference type="ARBA" id="ARBA00022691"/>
    </source>
</evidence>
<sequence>MSRKVGIISLGCPKNTVDTENMLGRLVGEGYALTGDPEEADVLVINTCGFIADAEAESRSNIAAMAEVRCAHPDKKLIVTGCLSQRYGDGLKADYPDVDLVVGSGQYDKIIPLLAHPAEAGDADLFAAPGQMSDHNAPRLLTTAEHTAYLKIAEGCNNTCAFCIIPQLRGRFRSRALDDLEAEARQLAENGVKELVLVSQDTTWYGRDLTPRADLAELLERLAAIPQKPWIRMLYLYPTLINDRLLQTVARHDNILPYFDIPLQHAHDAVLKRMGRAERSDGIRAMLDNIRATVPDAVIRTTFIVGFPGESEAEFEFLADFIEEAQFDWMGCFVYSDEPEAPAYQLPGKVDREIALQRQGALMERQMAITAERLQSWVGRTIPVLVEGEDEEDPDLLIGRGPGMAPEVDGTVLITGDDPLEEGQLIRVHIDEADAYDLVGHPV</sequence>
<comment type="similarity">
    <text evidence="8">Belongs to the methylthiotransferase family. RimO subfamily.</text>
</comment>
<dbReference type="SFLD" id="SFLDF00274">
    <property type="entry name" value="ribosomal_protein_S12_methylth"/>
    <property type="match status" value="1"/>
</dbReference>